<dbReference type="InterPro" id="IPR013815">
    <property type="entry name" value="ATP_grasp_subdomain_1"/>
</dbReference>
<dbReference type="SUPFAM" id="SSF52009">
    <property type="entry name" value="Phosphohistidine domain"/>
    <property type="match status" value="1"/>
</dbReference>
<dbReference type="AlphaFoldDB" id="A0A7S9LTB2"/>
<dbReference type="InterPro" id="IPR008279">
    <property type="entry name" value="PEP-util_enz_mobile_dom"/>
</dbReference>
<dbReference type="EC" id="2.7.9.1" evidence="4 10"/>
<feature type="active site" description="Proton donor" evidence="11">
    <location>
        <position position="841"/>
    </location>
</feature>
<feature type="domain" description="PEP-utilising enzyme C-terminal" evidence="15">
    <location>
        <begin position="529"/>
        <end position="879"/>
    </location>
</feature>
<dbReference type="GO" id="GO:0005524">
    <property type="term" value="F:ATP binding"/>
    <property type="evidence" value="ECO:0007669"/>
    <property type="project" value="UniProtKB-UniRule"/>
</dbReference>
<comment type="catalytic activity">
    <reaction evidence="10">
        <text>pyruvate + phosphate + ATP = phosphoenolpyruvate + AMP + diphosphate + H(+)</text>
        <dbReference type="Rhea" id="RHEA:10756"/>
        <dbReference type="ChEBI" id="CHEBI:15361"/>
        <dbReference type="ChEBI" id="CHEBI:15378"/>
        <dbReference type="ChEBI" id="CHEBI:30616"/>
        <dbReference type="ChEBI" id="CHEBI:33019"/>
        <dbReference type="ChEBI" id="CHEBI:43474"/>
        <dbReference type="ChEBI" id="CHEBI:58702"/>
        <dbReference type="ChEBI" id="CHEBI:456215"/>
        <dbReference type="EC" id="2.7.9.1"/>
    </reaction>
</comment>
<feature type="binding site" evidence="12">
    <location>
        <position position="776"/>
    </location>
    <ligand>
        <name>substrate</name>
    </ligand>
</feature>
<feature type="active site" description="Tele-phosphohistidine intermediate" evidence="11">
    <location>
        <position position="464"/>
    </location>
</feature>
<sequence>MTRPAPGFSLEDMDMPVDHIRLHEAGELDPARWGARGARLATLARLGVPVPRGMLLSTALVTRITDIGADRVFAGQIAGRIAALGDDVLLSLRSSPPKPEWGGPEALLNIGVTDARLPAITQRVGRKGALELYFRLIEGYGTMVEGLDPEDFENLVADQMKVWSVGSEGELPAEARAALADEAKALYADETGHPFPQEPADQLCAAVDAMARNWNSVSARLLRQSHGAEEDAGLALIMQRMALGVGQGACGAGVVHMVDERSGLPSVTGRWLPQAQGYDALMGLRTPHLITTDARKAARQTAPSLEEQAPEALAELREHYTTVANGLGDAHGFEFTVEEGQLWVLDAILSPRSARATVRIATDLARSGAISREEALLRVEPRTLIEHLHPQIDPAAPRDVFGAGLPASPGAATGRIVFTPENAVQVQAQGDAAILVRVETSPEDIRGMHSASAVLTVRGGMTSHAAVIARGLGLPCVVGASDLRLDLRAKAIVTQDGRTFTEGALITVDGTRGEVVAGAPAMIPPELDGAFETLMSWADQVRTMGVRANADTPQDARTARSFAVDGIGLCRTEHMFFHEDRITVMRKMILADTTEARQAALAQLLPMQRDDFVELFGIMRGLPVTIRLLDPPLHEFLPHSREEMMELAEEMDLSVREVTERSNGLSEFNPMLGKRGVRLGVTMPEIYEMQARAIFEAAAIVNTQNLEQVVPEIMIPLVSANREVEVVKARVDDIAGQVMAEREVSLTYRLGIMVETPRAALRAGDLAKSCAFFSFGTNDLTQMTYGLSRDDAGRFMRDYVNQGVFAEDPFHSLDIEGVGELLLLAARRGRRTQKELMLGLCGEHGGDPGSIHFCKLAGFDYVSCSPFRAPIARLAAAQASLMTRHPALRSQDTTSEDPDST</sequence>
<dbReference type="EMBL" id="CP064942">
    <property type="protein sequence ID" value="QPH54823.1"/>
    <property type="molecule type" value="Genomic_DNA"/>
</dbReference>
<dbReference type="InterPro" id="IPR015813">
    <property type="entry name" value="Pyrv/PenolPyrv_kinase-like_dom"/>
</dbReference>
<dbReference type="PIRSF" id="PIRSF000853">
    <property type="entry name" value="PPDK"/>
    <property type="match status" value="1"/>
</dbReference>
<keyword evidence="8 16" id="KW-0418">Kinase</keyword>
<gene>
    <name evidence="16" type="ORF">I0K15_03375</name>
</gene>
<dbReference type="Gene3D" id="3.50.30.10">
    <property type="entry name" value="Phosphohistidine domain"/>
    <property type="match status" value="1"/>
</dbReference>
<dbReference type="Gene3D" id="3.30.1490.20">
    <property type="entry name" value="ATP-grasp fold, A domain"/>
    <property type="match status" value="1"/>
</dbReference>
<comment type="function">
    <text evidence="2">Catalyzes the reversible phosphorylation of pyruvate and phosphate.</text>
</comment>
<feature type="domain" description="PEP-utilising enzyme mobile" evidence="14">
    <location>
        <begin position="432"/>
        <end position="513"/>
    </location>
</feature>
<dbReference type="Pfam" id="PF00391">
    <property type="entry name" value="PEP-utilizers"/>
    <property type="match status" value="1"/>
</dbReference>
<dbReference type="GO" id="GO:0016301">
    <property type="term" value="F:kinase activity"/>
    <property type="evidence" value="ECO:0007669"/>
    <property type="project" value="UniProtKB-UniRule"/>
</dbReference>
<dbReference type="InterPro" id="IPR018274">
    <property type="entry name" value="PEP_util_AS"/>
</dbReference>
<evidence type="ECO:0000256" key="8">
    <source>
        <dbReference type="ARBA" id="ARBA00022777"/>
    </source>
</evidence>
<dbReference type="SUPFAM" id="SSF51621">
    <property type="entry name" value="Phosphoenolpyruvate/pyruvate domain"/>
    <property type="match status" value="1"/>
</dbReference>
<dbReference type="InterPro" id="IPR040442">
    <property type="entry name" value="Pyrv_kinase-like_dom_sf"/>
</dbReference>
<feature type="binding site" evidence="12">
    <location>
        <position position="571"/>
    </location>
    <ligand>
        <name>substrate</name>
    </ligand>
</feature>
<dbReference type="GO" id="GO:0050242">
    <property type="term" value="F:pyruvate, phosphate dikinase activity"/>
    <property type="evidence" value="ECO:0007669"/>
    <property type="project" value="UniProtKB-UniRule"/>
</dbReference>
<dbReference type="GO" id="GO:0046872">
    <property type="term" value="F:metal ion binding"/>
    <property type="evidence" value="ECO:0007669"/>
    <property type="project" value="UniProtKB-UniRule"/>
</dbReference>
<evidence type="ECO:0000256" key="10">
    <source>
        <dbReference type="PIRNR" id="PIRNR000853"/>
    </source>
</evidence>
<dbReference type="KEGG" id="poz:I0K15_03375"/>
<evidence type="ECO:0000256" key="6">
    <source>
        <dbReference type="ARBA" id="ARBA00022679"/>
    </source>
</evidence>
<dbReference type="InterPro" id="IPR036637">
    <property type="entry name" value="Phosphohistidine_dom_sf"/>
</dbReference>
<evidence type="ECO:0000256" key="4">
    <source>
        <dbReference type="ARBA" id="ARBA00011994"/>
    </source>
</evidence>
<feature type="binding site" evidence="12">
    <location>
        <position position="755"/>
    </location>
    <ligand>
        <name>substrate</name>
    </ligand>
</feature>
<keyword evidence="17" id="KW-1185">Reference proteome</keyword>
<dbReference type="NCBIfam" id="TIGR01828">
    <property type="entry name" value="pyru_phos_dikin"/>
    <property type="match status" value="1"/>
</dbReference>
<keyword evidence="16" id="KW-0670">Pyruvate</keyword>
<reference evidence="16 17" key="1">
    <citation type="submission" date="2020-11" db="EMBL/GenBank/DDBJ databases">
        <title>Description of Pontivivens ytuae sp. nov. isolated from deep sea sediment of Mariana Trench.</title>
        <authorList>
            <person name="Wang Z."/>
            <person name="Sun Q.-L."/>
            <person name="Xu X.-D."/>
            <person name="Tang Y.-Z."/>
            <person name="Zhang J."/>
        </authorList>
    </citation>
    <scope>NUCLEOTIDE SEQUENCE [LARGE SCALE GENOMIC DNA]</scope>
    <source>
        <strain evidence="16 17">MT2928</strain>
    </source>
</reference>
<comment type="cofactor">
    <cofactor evidence="1 10 13">
        <name>Mg(2+)</name>
        <dbReference type="ChEBI" id="CHEBI:18420"/>
    </cofactor>
</comment>
<keyword evidence="9 13" id="KW-0460">Magnesium</keyword>
<dbReference type="Gene3D" id="1.10.189.10">
    <property type="entry name" value="Pyruvate Phosphate Dikinase, domain 2"/>
    <property type="match status" value="1"/>
</dbReference>
<dbReference type="PROSITE" id="PS00370">
    <property type="entry name" value="PEP_ENZYMES_PHOS_SITE"/>
    <property type="match status" value="1"/>
</dbReference>
<evidence type="ECO:0000259" key="15">
    <source>
        <dbReference type="Pfam" id="PF02896"/>
    </source>
</evidence>
<evidence type="ECO:0000256" key="13">
    <source>
        <dbReference type="PIRSR" id="PIRSR000853-3"/>
    </source>
</evidence>
<proteinExistence type="inferred from homology"/>
<accession>A0A7S9LTB2</accession>
<evidence type="ECO:0000259" key="14">
    <source>
        <dbReference type="Pfam" id="PF00391"/>
    </source>
</evidence>
<feature type="binding site" evidence="13">
    <location>
        <position position="779"/>
    </location>
    <ligand>
        <name>Mg(2+)</name>
        <dbReference type="ChEBI" id="CHEBI:18420"/>
    </ligand>
</feature>
<evidence type="ECO:0000256" key="3">
    <source>
        <dbReference type="ARBA" id="ARBA00007837"/>
    </source>
</evidence>
<protein>
    <recommendedName>
        <fullName evidence="5 10">Pyruvate, phosphate dikinase</fullName>
        <ecNumber evidence="4 10">2.7.9.1</ecNumber>
    </recommendedName>
</protein>
<name>A0A7S9LTB2_9RHOB</name>
<dbReference type="InterPro" id="IPR010121">
    <property type="entry name" value="Pyruvate_phosphate_dikinase"/>
</dbReference>
<keyword evidence="7 13" id="KW-0479">Metal-binding</keyword>
<feature type="binding site" evidence="12">
    <location>
        <position position="778"/>
    </location>
    <ligand>
        <name>substrate</name>
    </ligand>
</feature>
<dbReference type="PANTHER" id="PTHR22931:SF9">
    <property type="entry name" value="PYRUVATE, PHOSPHATE DIKINASE 1, CHLOROPLASTIC"/>
    <property type="match status" value="1"/>
</dbReference>
<evidence type="ECO:0000313" key="16">
    <source>
        <dbReference type="EMBL" id="QPH54823.1"/>
    </source>
</evidence>
<dbReference type="Gene3D" id="3.30.470.20">
    <property type="entry name" value="ATP-grasp fold, B domain"/>
    <property type="match status" value="1"/>
</dbReference>
<evidence type="ECO:0000313" key="17">
    <source>
        <dbReference type="Proteomes" id="UP000594800"/>
    </source>
</evidence>
<keyword evidence="6 16" id="KW-0808">Transferase</keyword>
<dbReference type="SUPFAM" id="SSF56059">
    <property type="entry name" value="Glutathione synthetase ATP-binding domain-like"/>
    <property type="match status" value="1"/>
</dbReference>
<evidence type="ECO:0000256" key="1">
    <source>
        <dbReference type="ARBA" id="ARBA00001946"/>
    </source>
</evidence>
<feature type="binding site" evidence="13">
    <location>
        <position position="755"/>
    </location>
    <ligand>
        <name>Mg(2+)</name>
        <dbReference type="ChEBI" id="CHEBI:18420"/>
    </ligand>
</feature>
<evidence type="ECO:0000256" key="5">
    <source>
        <dbReference type="ARBA" id="ARBA00020138"/>
    </source>
</evidence>
<comment type="similarity">
    <text evidence="3 10">Belongs to the PEP-utilizing enzyme family.</text>
</comment>
<evidence type="ECO:0000256" key="7">
    <source>
        <dbReference type="ARBA" id="ARBA00022723"/>
    </source>
</evidence>
<evidence type="ECO:0000256" key="12">
    <source>
        <dbReference type="PIRSR" id="PIRSR000853-2"/>
    </source>
</evidence>
<evidence type="ECO:0000256" key="2">
    <source>
        <dbReference type="ARBA" id="ARBA00003144"/>
    </source>
</evidence>
<dbReference type="InterPro" id="IPR000121">
    <property type="entry name" value="PEP_util_C"/>
</dbReference>
<feature type="binding site" evidence="12">
    <location>
        <position position="777"/>
    </location>
    <ligand>
        <name>substrate</name>
    </ligand>
</feature>
<dbReference type="Proteomes" id="UP000594800">
    <property type="component" value="Chromosome"/>
</dbReference>
<feature type="binding site" evidence="12">
    <location>
        <position position="779"/>
    </location>
    <ligand>
        <name>substrate</name>
    </ligand>
</feature>
<evidence type="ECO:0000256" key="9">
    <source>
        <dbReference type="ARBA" id="ARBA00022842"/>
    </source>
</evidence>
<dbReference type="Gene3D" id="1.20.80.30">
    <property type="match status" value="1"/>
</dbReference>
<evidence type="ECO:0000256" key="11">
    <source>
        <dbReference type="PIRSR" id="PIRSR000853-1"/>
    </source>
</evidence>
<dbReference type="PANTHER" id="PTHR22931">
    <property type="entry name" value="PHOSPHOENOLPYRUVATE DIKINASE-RELATED"/>
    <property type="match status" value="1"/>
</dbReference>
<feature type="binding site" evidence="12">
    <location>
        <position position="627"/>
    </location>
    <ligand>
        <name>substrate</name>
    </ligand>
</feature>
<dbReference type="Gene3D" id="3.20.20.60">
    <property type="entry name" value="Phosphoenolpyruvate-binding domains"/>
    <property type="match status" value="1"/>
</dbReference>
<organism evidence="16 17">
    <name type="scientific">Pontivivens ytuae</name>
    <dbReference type="NCBI Taxonomy" id="2789856"/>
    <lineage>
        <taxon>Bacteria</taxon>
        <taxon>Pseudomonadati</taxon>
        <taxon>Pseudomonadota</taxon>
        <taxon>Alphaproteobacteria</taxon>
        <taxon>Rhodobacterales</taxon>
        <taxon>Paracoccaceae</taxon>
        <taxon>Pontivivens</taxon>
    </lineage>
</organism>
<dbReference type="Pfam" id="PF02896">
    <property type="entry name" value="PEP-utilizers_C"/>
    <property type="match status" value="1"/>
</dbReference>